<dbReference type="PANTHER" id="PTHR30055:SF234">
    <property type="entry name" value="HTH-TYPE TRANSCRIPTIONAL REGULATOR BETI"/>
    <property type="match status" value="1"/>
</dbReference>
<dbReference type="Proteomes" id="UP000287352">
    <property type="component" value="Unassembled WGS sequence"/>
</dbReference>
<dbReference type="InterPro" id="IPR023772">
    <property type="entry name" value="DNA-bd_HTH_TetR-type_CS"/>
</dbReference>
<feature type="domain" description="HTH tetR-type" evidence="5">
    <location>
        <begin position="16"/>
        <end position="76"/>
    </location>
</feature>
<evidence type="ECO:0000256" key="2">
    <source>
        <dbReference type="ARBA" id="ARBA00023125"/>
    </source>
</evidence>
<dbReference type="FunFam" id="1.10.10.60:FF:000141">
    <property type="entry name" value="TetR family transcriptional regulator"/>
    <property type="match status" value="1"/>
</dbReference>
<dbReference type="GO" id="GO:0045892">
    <property type="term" value="P:negative regulation of DNA-templated transcription"/>
    <property type="evidence" value="ECO:0007669"/>
    <property type="project" value="UniProtKB-ARBA"/>
</dbReference>
<dbReference type="AlphaFoldDB" id="A0A401ZYJ7"/>
<dbReference type="SUPFAM" id="SSF48498">
    <property type="entry name" value="Tetracyclin repressor-like, C-terminal domain"/>
    <property type="match status" value="1"/>
</dbReference>
<dbReference type="InterPro" id="IPR050109">
    <property type="entry name" value="HTH-type_TetR-like_transc_reg"/>
</dbReference>
<keyword evidence="2 4" id="KW-0238">DNA-binding</keyword>
<name>A0A401ZYJ7_9CHLR</name>
<evidence type="ECO:0000256" key="1">
    <source>
        <dbReference type="ARBA" id="ARBA00023015"/>
    </source>
</evidence>
<dbReference type="EMBL" id="BIFR01000001">
    <property type="protein sequence ID" value="GCE11921.1"/>
    <property type="molecule type" value="Genomic_DNA"/>
</dbReference>
<organism evidence="6 7">
    <name type="scientific">Tengunoibacter tsumagoiensis</name>
    <dbReference type="NCBI Taxonomy" id="2014871"/>
    <lineage>
        <taxon>Bacteria</taxon>
        <taxon>Bacillati</taxon>
        <taxon>Chloroflexota</taxon>
        <taxon>Ktedonobacteria</taxon>
        <taxon>Ktedonobacterales</taxon>
        <taxon>Dictyobacteraceae</taxon>
        <taxon>Tengunoibacter</taxon>
    </lineage>
</organism>
<proteinExistence type="predicted"/>
<evidence type="ECO:0000259" key="5">
    <source>
        <dbReference type="PROSITE" id="PS50977"/>
    </source>
</evidence>
<dbReference type="SUPFAM" id="SSF46689">
    <property type="entry name" value="Homeodomain-like"/>
    <property type="match status" value="1"/>
</dbReference>
<dbReference type="OrthoDB" id="9809994at2"/>
<gene>
    <name evidence="6" type="ORF">KTT_17800</name>
</gene>
<accession>A0A401ZYJ7</accession>
<reference evidence="7" key="1">
    <citation type="submission" date="2018-12" db="EMBL/GenBank/DDBJ databases">
        <title>Tengunoibacter tsumagoiensis gen. nov., sp. nov., Dictyobacter kobayashii sp. nov., D. alpinus sp. nov., and D. joshuensis sp. nov. and description of Dictyobacteraceae fam. nov. within the order Ktedonobacterales isolated from Tengu-no-mugimeshi.</title>
        <authorList>
            <person name="Wang C.M."/>
            <person name="Zheng Y."/>
            <person name="Sakai Y."/>
            <person name="Toyoda A."/>
            <person name="Minakuchi Y."/>
            <person name="Abe K."/>
            <person name="Yokota A."/>
            <person name="Yabe S."/>
        </authorList>
    </citation>
    <scope>NUCLEOTIDE SEQUENCE [LARGE SCALE GENOMIC DNA]</scope>
    <source>
        <strain evidence="7">Uno3</strain>
    </source>
</reference>
<dbReference type="PROSITE" id="PS01081">
    <property type="entry name" value="HTH_TETR_1"/>
    <property type="match status" value="1"/>
</dbReference>
<evidence type="ECO:0000313" key="7">
    <source>
        <dbReference type="Proteomes" id="UP000287352"/>
    </source>
</evidence>
<dbReference type="PRINTS" id="PR00455">
    <property type="entry name" value="HTHTETR"/>
</dbReference>
<dbReference type="GO" id="GO:0000976">
    <property type="term" value="F:transcription cis-regulatory region binding"/>
    <property type="evidence" value="ECO:0007669"/>
    <property type="project" value="TreeGrafter"/>
</dbReference>
<dbReference type="InterPro" id="IPR001647">
    <property type="entry name" value="HTH_TetR"/>
</dbReference>
<evidence type="ECO:0000313" key="6">
    <source>
        <dbReference type="EMBL" id="GCE11921.1"/>
    </source>
</evidence>
<dbReference type="Gene3D" id="1.10.10.60">
    <property type="entry name" value="Homeodomain-like"/>
    <property type="match status" value="1"/>
</dbReference>
<dbReference type="Pfam" id="PF00440">
    <property type="entry name" value="TetR_N"/>
    <property type="match status" value="1"/>
</dbReference>
<dbReference type="Gene3D" id="1.10.357.10">
    <property type="entry name" value="Tetracycline Repressor, domain 2"/>
    <property type="match status" value="1"/>
</dbReference>
<dbReference type="GO" id="GO:0003700">
    <property type="term" value="F:DNA-binding transcription factor activity"/>
    <property type="evidence" value="ECO:0007669"/>
    <property type="project" value="TreeGrafter"/>
</dbReference>
<keyword evidence="7" id="KW-1185">Reference proteome</keyword>
<sequence>MATTHLQQTLKEKQRQQREDLILKVAEEVLLEKGYYETSMEEIATRVGIAKGTVYLHFPSKEDLVIAIFARDMQTFLQGFDTAIASQTSASEKLTALLSFAYTGIFSNRTQLLSSILNSVDMRRIFAEKGECLRSIWQALAEKISVILEEGKASGEFDASIPTGIMVSSFVSLLSPQKFERLITVEQLPPDVLVYYISRIFFKGIVIK</sequence>
<keyword evidence="1" id="KW-0805">Transcription regulation</keyword>
<dbReference type="PROSITE" id="PS50977">
    <property type="entry name" value="HTH_TETR_2"/>
    <property type="match status" value="1"/>
</dbReference>
<dbReference type="PANTHER" id="PTHR30055">
    <property type="entry name" value="HTH-TYPE TRANSCRIPTIONAL REGULATOR RUTR"/>
    <property type="match status" value="1"/>
</dbReference>
<feature type="DNA-binding region" description="H-T-H motif" evidence="4">
    <location>
        <begin position="39"/>
        <end position="58"/>
    </location>
</feature>
<dbReference type="InterPro" id="IPR009057">
    <property type="entry name" value="Homeodomain-like_sf"/>
</dbReference>
<protein>
    <recommendedName>
        <fullName evidence="5">HTH tetR-type domain-containing protein</fullName>
    </recommendedName>
</protein>
<evidence type="ECO:0000256" key="4">
    <source>
        <dbReference type="PROSITE-ProRule" id="PRU00335"/>
    </source>
</evidence>
<evidence type="ECO:0000256" key="3">
    <source>
        <dbReference type="ARBA" id="ARBA00023163"/>
    </source>
</evidence>
<dbReference type="InterPro" id="IPR036271">
    <property type="entry name" value="Tet_transcr_reg_TetR-rel_C_sf"/>
</dbReference>
<dbReference type="RefSeq" id="WP_126579593.1">
    <property type="nucleotide sequence ID" value="NZ_BIFR01000001.1"/>
</dbReference>
<comment type="caution">
    <text evidence="6">The sequence shown here is derived from an EMBL/GenBank/DDBJ whole genome shotgun (WGS) entry which is preliminary data.</text>
</comment>
<keyword evidence="3" id="KW-0804">Transcription</keyword>